<reference evidence="1" key="1">
    <citation type="journal article" date="2021" name="Genome Biol. Evol.">
        <title>A High-Quality Reference Genome for a Parasitic Bivalve with Doubly Uniparental Inheritance (Bivalvia: Unionida).</title>
        <authorList>
            <person name="Smith C.H."/>
        </authorList>
    </citation>
    <scope>NUCLEOTIDE SEQUENCE</scope>
    <source>
        <strain evidence="1">CHS0354</strain>
    </source>
</reference>
<evidence type="ECO:0000313" key="1">
    <source>
        <dbReference type="EMBL" id="KAK3605997.1"/>
    </source>
</evidence>
<reference evidence="1" key="2">
    <citation type="journal article" date="2021" name="Genome Biol. Evol.">
        <title>Developing a high-quality reference genome for a parasitic bivalve with doubly uniparental inheritance (Bivalvia: Unionida).</title>
        <authorList>
            <person name="Smith C.H."/>
        </authorList>
    </citation>
    <scope>NUCLEOTIDE SEQUENCE</scope>
    <source>
        <strain evidence="1">CHS0354</strain>
        <tissue evidence="1">Mantle</tissue>
    </source>
</reference>
<reference evidence="1" key="3">
    <citation type="submission" date="2023-05" db="EMBL/GenBank/DDBJ databases">
        <authorList>
            <person name="Smith C.H."/>
        </authorList>
    </citation>
    <scope>NUCLEOTIDE SEQUENCE</scope>
    <source>
        <strain evidence="1">CHS0354</strain>
        <tissue evidence="1">Mantle</tissue>
    </source>
</reference>
<feature type="non-terminal residue" evidence="1">
    <location>
        <position position="82"/>
    </location>
</feature>
<dbReference type="Proteomes" id="UP001195483">
    <property type="component" value="Unassembled WGS sequence"/>
</dbReference>
<dbReference type="AlphaFoldDB" id="A0AAE0T8V0"/>
<name>A0AAE0T8V0_9BIVA</name>
<proteinExistence type="predicted"/>
<organism evidence="1 2">
    <name type="scientific">Potamilus streckersoni</name>
    <dbReference type="NCBI Taxonomy" id="2493646"/>
    <lineage>
        <taxon>Eukaryota</taxon>
        <taxon>Metazoa</taxon>
        <taxon>Spiralia</taxon>
        <taxon>Lophotrochozoa</taxon>
        <taxon>Mollusca</taxon>
        <taxon>Bivalvia</taxon>
        <taxon>Autobranchia</taxon>
        <taxon>Heteroconchia</taxon>
        <taxon>Palaeoheterodonta</taxon>
        <taxon>Unionida</taxon>
        <taxon>Unionoidea</taxon>
        <taxon>Unionidae</taxon>
        <taxon>Ambleminae</taxon>
        <taxon>Lampsilini</taxon>
        <taxon>Potamilus</taxon>
    </lineage>
</organism>
<evidence type="ECO:0000313" key="2">
    <source>
        <dbReference type="Proteomes" id="UP001195483"/>
    </source>
</evidence>
<accession>A0AAE0T8V0</accession>
<keyword evidence="2" id="KW-1185">Reference proteome</keyword>
<gene>
    <name evidence="1" type="ORF">CHS0354_025027</name>
</gene>
<protein>
    <submittedName>
        <fullName evidence="1">Uncharacterized protein</fullName>
    </submittedName>
</protein>
<comment type="caution">
    <text evidence="1">The sequence shown here is derived from an EMBL/GenBank/DDBJ whole genome shotgun (WGS) entry which is preliminary data.</text>
</comment>
<sequence length="82" mass="9587">MSESAYTYSDLKLISTNEHMLQFTGTQVFGSSVTSTSHRWQTTLYCGCNHNCFQLNRHYFLHIFPEATILFQDKDEEKRGML</sequence>
<dbReference type="EMBL" id="JAEAOA010001492">
    <property type="protein sequence ID" value="KAK3605997.1"/>
    <property type="molecule type" value="Genomic_DNA"/>
</dbReference>